<keyword evidence="3" id="KW-0378">Hydrolase</keyword>
<feature type="domain" description="VRR-NUC" evidence="5">
    <location>
        <begin position="27"/>
        <end position="129"/>
    </location>
</feature>
<protein>
    <submittedName>
        <fullName evidence="6">VRR-NUC domain-containing protein</fullName>
    </submittedName>
</protein>
<dbReference type="InterPro" id="IPR014883">
    <property type="entry name" value="VRR_NUC"/>
</dbReference>
<reference evidence="6 7" key="1">
    <citation type="submission" date="2023-11" db="EMBL/GenBank/DDBJ databases">
        <title>MicrobeMod: A computational toolkit for identifying prokaryotic methylation and restriction-modification with nanopore sequencing.</title>
        <authorList>
            <person name="Crits-Christoph A."/>
            <person name="Kang S.C."/>
            <person name="Lee H."/>
            <person name="Ostrov N."/>
        </authorList>
    </citation>
    <scope>NUCLEOTIDE SEQUENCE [LARGE SCALE GENOMIC DNA]</scope>
    <source>
        <strain evidence="6 7">ATCC BAA-805</strain>
    </source>
</reference>
<keyword evidence="2" id="KW-0540">Nuclease</keyword>
<evidence type="ECO:0000259" key="5">
    <source>
        <dbReference type="Pfam" id="PF08774"/>
    </source>
</evidence>
<dbReference type="Proteomes" id="UP001324794">
    <property type="component" value="Chromosome"/>
</dbReference>
<feature type="region of interest" description="Disordered" evidence="4">
    <location>
        <begin position="1"/>
        <end position="24"/>
    </location>
</feature>
<dbReference type="Pfam" id="PF08774">
    <property type="entry name" value="VRR_NUC"/>
    <property type="match status" value="1"/>
</dbReference>
<evidence type="ECO:0000256" key="1">
    <source>
        <dbReference type="ARBA" id="ARBA00001946"/>
    </source>
</evidence>
<evidence type="ECO:0000256" key="3">
    <source>
        <dbReference type="ARBA" id="ARBA00022801"/>
    </source>
</evidence>
<evidence type="ECO:0000313" key="7">
    <source>
        <dbReference type="Proteomes" id="UP001324794"/>
    </source>
</evidence>
<dbReference type="Gene3D" id="3.40.1350.10">
    <property type="match status" value="1"/>
</dbReference>
<organism evidence="6 7">
    <name type="scientific">Vreelandella neptunia</name>
    <dbReference type="NCBI Taxonomy" id="115551"/>
    <lineage>
        <taxon>Bacteria</taxon>
        <taxon>Pseudomonadati</taxon>
        <taxon>Pseudomonadota</taxon>
        <taxon>Gammaproteobacteria</taxon>
        <taxon>Oceanospirillales</taxon>
        <taxon>Halomonadaceae</taxon>
        <taxon>Vreelandella</taxon>
    </lineage>
</organism>
<feature type="compositionally biased region" description="Basic and acidic residues" evidence="4">
    <location>
        <begin position="14"/>
        <end position="24"/>
    </location>
</feature>
<dbReference type="EMBL" id="CP140255">
    <property type="protein sequence ID" value="WQH14604.1"/>
    <property type="molecule type" value="Genomic_DNA"/>
</dbReference>
<sequence length="169" mass="19013">MSLRLQSARRPRKLKADGTPRARPVDWEGQEQAVLIRWLLGEKMRGEPVGQLYDAIYHVPNGGQRSKSTGAAMKRQGVKSGVSDLVVMDARGGWFGLYMEFKASPPHTAPLADSQHDWLALAYERGYCAVLAVGLEEAKRVLRRYVELMPTYRHHDERPAVGGTEWRKG</sequence>
<evidence type="ECO:0000256" key="2">
    <source>
        <dbReference type="ARBA" id="ARBA00022722"/>
    </source>
</evidence>
<accession>A0ABZ0YSN1</accession>
<keyword evidence="7" id="KW-1185">Reference proteome</keyword>
<gene>
    <name evidence="6" type="ORF">SR894_08705</name>
</gene>
<proteinExistence type="predicted"/>
<dbReference type="RefSeq" id="WP_223288815.1">
    <property type="nucleotide sequence ID" value="NZ_CP140255.1"/>
</dbReference>
<dbReference type="InterPro" id="IPR011856">
    <property type="entry name" value="tRNA_endonuc-like_dom_sf"/>
</dbReference>
<name>A0ABZ0YSN1_9GAMM</name>
<evidence type="ECO:0000313" key="6">
    <source>
        <dbReference type="EMBL" id="WQH14604.1"/>
    </source>
</evidence>
<comment type="cofactor">
    <cofactor evidence="1">
        <name>Mg(2+)</name>
        <dbReference type="ChEBI" id="CHEBI:18420"/>
    </cofactor>
</comment>
<evidence type="ECO:0000256" key="4">
    <source>
        <dbReference type="SAM" id="MobiDB-lite"/>
    </source>
</evidence>